<protein>
    <submittedName>
        <fullName evidence="7">ECF RNA polymerase sigma factor SigL</fullName>
    </submittedName>
</protein>
<gene>
    <name evidence="7" type="primary">sigL</name>
    <name evidence="7" type="ORF">Pla175_31130</name>
</gene>
<dbReference type="InterPro" id="IPR013325">
    <property type="entry name" value="RNA_pol_sigma_r2"/>
</dbReference>
<dbReference type="Pfam" id="PF08281">
    <property type="entry name" value="Sigma70_r4_2"/>
    <property type="match status" value="1"/>
</dbReference>
<dbReference type="InterPro" id="IPR007627">
    <property type="entry name" value="RNA_pol_sigma70_r2"/>
</dbReference>
<dbReference type="InterPro" id="IPR036388">
    <property type="entry name" value="WH-like_DNA-bd_sf"/>
</dbReference>
<proteinExistence type="inferred from homology"/>
<evidence type="ECO:0000256" key="2">
    <source>
        <dbReference type="ARBA" id="ARBA00023015"/>
    </source>
</evidence>
<dbReference type="GO" id="GO:0016987">
    <property type="term" value="F:sigma factor activity"/>
    <property type="evidence" value="ECO:0007669"/>
    <property type="project" value="UniProtKB-KW"/>
</dbReference>
<keyword evidence="2" id="KW-0805">Transcription regulation</keyword>
<evidence type="ECO:0000256" key="4">
    <source>
        <dbReference type="ARBA" id="ARBA00023163"/>
    </source>
</evidence>
<organism evidence="7 8">
    <name type="scientific">Pirellulimonas nuda</name>
    <dbReference type="NCBI Taxonomy" id="2528009"/>
    <lineage>
        <taxon>Bacteria</taxon>
        <taxon>Pseudomonadati</taxon>
        <taxon>Planctomycetota</taxon>
        <taxon>Planctomycetia</taxon>
        <taxon>Pirellulales</taxon>
        <taxon>Lacipirellulaceae</taxon>
        <taxon>Pirellulimonas</taxon>
    </lineage>
</organism>
<name>A0A518DE13_9BACT</name>
<dbReference type="Gene3D" id="1.10.10.10">
    <property type="entry name" value="Winged helix-like DNA-binding domain superfamily/Winged helix DNA-binding domain"/>
    <property type="match status" value="1"/>
</dbReference>
<dbReference type="EMBL" id="CP036291">
    <property type="protein sequence ID" value="QDU89718.1"/>
    <property type="molecule type" value="Genomic_DNA"/>
</dbReference>
<accession>A0A518DE13</accession>
<keyword evidence="3" id="KW-0731">Sigma factor</keyword>
<evidence type="ECO:0000313" key="8">
    <source>
        <dbReference type="Proteomes" id="UP000317429"/>
    </source>
</evidence>
<dbReference type="InterPro" id="IPR039425">
    <property type="entry name" value="RNA_pol_sigma-70-like"/>
</dbReference>
<dbReference type="SUPFAM" id="SSF88946">
    <property type="entry name" value="Sigma2 domain of RNA polymerase sigma factors"/>
    <property type="match status" value="1"/>
</dbReference>
<comment type="similarity">
    <text evidence="1">Belongs to the sigma-70 factor family. ECF subfamily.</text>
</comment>
<evidence type="ECO:0000256" key="3">
    <source>
        <dbReference type="ARBA" id="ARBA00023082"/>
    </source>
</evidence>
<reference evidence="7 8" key="1">
    <citation type="submission" date="2019-02" db="EMBL/GenBank/DDBJ databases">
        <title>Deep-cultivation of Planctomycetes and their phenomic and genomic characterization uncovers novel biology.</title>
        <authorList>
            <person name="Wiegand S."/>
            <person name="Jogler M."/>
            <person name="Boedeker C."/>
            <person name="Pinto D."/>
            <person name="Vollmers J."/>
            <person name="Rivas-Marin E."/>
            <person name="Kohn T."/>
            <person name="Peeters S.H."/>
            <person name="Heuer A."/>
            <person name="Rast P."/>
            <person name="Oberbeckmann S."/>
            <person name="Bunk B."/>
            <person name="Jeske O."/>
            <person name="Meyerdierks A."/>
            <person name="Storesund J.E."/>
            <person name="Kallscheuer N."/>
            <person name="Luecker S."/>
            <person name="Lage O.M."/>
            <person name="Pohl T."/>
            <person name="Merkel B.J."/>
            <person name="Hornburger P."/>
            <person name="Mueller R.-W."/>
            <person name="Bruemmer F."/>
            <person name="Labrenz M."/>
            <person name="Spormann A.M."/>
            <person name="Op den Camp H."/>
            <person name="Overmann J."/>
            <person name="Amann R."/>
            <person name="Jetten M.S.M."/>
            <person name="Mascher T."/>
            <person name="Medema M.H."/>
            <person name="Devos D.P."/>
            <person name="Kaster A.-K."/>
            <person name="Ovreas L."/>
            <person name="Rohde M."/>
            <person name="Galperin M.Y."/>
            <person name="Jogler C."/>
        </authorList>
    </citation>
    <scope>NUCLEOTIDE SEQUENCE [LARGE SCALE GENOMIC DNA]</scope>
    <source>
        <strain evidence="7 8">Pla175</strain>
    </source>
</reference>
<keyword evidence="8" id="KW-1185">Reference proteome</keyword>
<dbReference type="PANTHER" id="PTHR43133:SF51">
    <property type="entry name" value="RNA POLYMERASE SIGMA FACTOR"/>
    <property type="match status" value="1"/>
</dbReference>
<evidence type="ECO:0000259" key="5">
    <source>
        <dbReference type="Pfam" id="PF04542"/>
    </source>
</evidence>
<dbReference type="GO" id="GO:0006352">
    <property type="term" value="P:DNA-templated transcription initiation"/>
    <property type="evidence" value="ECO:0007669"/>
    <property type="project" value="InterPro"/>
</dbReference>
<dbReference type="GO" id="GO:0003677">
    <property type="term" value="F:DNA binding"/>
    <property type="evidence" value="ECO:0007669"/>
    <property type="project" value="InterPro"/>
</dbReference>
<feature type="domain" description="RNA polymerase sigma-70 region 2" evidence="5">
    <location>
        <begin position="22"/>
        <end position="89"/>
    </location>
</feature>
<evidence type="ECO:0000256" key="1">
    <source>
        <dbReference type="ARBA" id="ARBA00010641"/>
    </source>
</evidence>
<evidence type="ECO:0000259" key="6">
    <source>
        <dbReference type="Pfam" id="PF08281"/>
    </source>
</evidence>
<sequence>MLDEAIEPTDPPVPPAALFEILVRENAGSLMAFLRAAVDDRAAAEDLFQETMLVAWQKIGVYDRNMPFGAWLRGIARNLVLAHYRSAVRRVTFSNDQLEHLELRLSQIDRQPGDCFDERIAALTLCVERLGPLYREPVELHYRQRRSAEWIAERLATTKTAIQKRLQRARLHLADCLGRKGVLPQPGQAT</sequence>
<dbReference type="Pfam" id="PF04542">
    <property type="entry name" value="Sigma70_r2"/>
    <property type="match status" value="1"/>
</dbReference>
<feature type="domain" description="RNA polymerase sigma factor 70 region 4 type 2" evidence="6">
    <location>
        <begin position="122"/>
        <end position="173"/>
    </location>
</feature>
<dbReference type="Gene3D" id="1.10.1740.10">
    <property type="match status" value="1"/>
</dbReference>
<dbReference type="InterPro" id="IPR013324">
    <property type="entry name" value="RNA_pol_sigma_r3/r4-like"/>
</dbReference>
<evidence type="ECO:0000313" key="7">
    <source>
        <dbReference type="EMBL" id="QDU89718.1"/>
    </source>
</evidence>
<dbReference type="KEGG" id="pnd:Pla175_31130"/>
<dbReference type="InterPro" id="IPR013249">
    <property type="entry name" value="RNA_pol_sigma70_r4_t2"/>
</dbReference>
<dbReference type="NCBIfam" id="TIGR02937">
    <property type="entry name" value="sigma70-ECF"/>
    <property type="match status" value="1"/>
</dbReference>
<keyword evidence="4" id="KW-0804">Transcription</keyword>
<dbReference type="Proteomes" id="UP000317429">
    <property type="component" value="Chromosome"/>
</dbReference>
<dbReference type="InterPro" id="IPR014284">
    <property type="entry name" value="RNA_pol_sigma-70_dom"/>
</dbReference>
<dbReference type="AlphaFoldDB" id="A0A518DE13"/>
<dbReference type="SUPFAM" id="SSF88659">
    <property type="entry name" value="Sigma3 and sigma4 domains of RNA polymerase sigma factors"/>
    <property type="match status" value="1"/>
</dbReference>
<dbReference type="PANTHER" id="PTHR43133">
    <property type="entry name" value="RNA POLYMERASE ECF-TYPE SIGMA FACTO"/>
    <property type="match status" value="1"/>
</dbReference>